<accession>A0ABS5S3C1</accession>
<evidence type="ECO:0000313" key="3">
    <source>
        <dbReference type="Proteomes" id="UP001297092"/>
    </source>
</evidence>
<keyword evidence="3" id="KW-1185">Reference proteome</keyword>
<evidence type="ECO:0000259" key="1">
    <source>
        <dbReference type="Pfam" id="PF03544"/>
    </source>
</evidence>
<dbReference type="Gene3D" id="3.30.1150.10">
    <property type="match status" value="1"/>
</dbReference>
<dbReference type="Proteomes" id="UP001297092">
    <property type="component" value="Unassembled WGS sequence"/>
</dbReference>
<organism evidence="2 3">
    <name type="scientific">Aequorivita echinoideorum</name>
    <dbReference type="NCBI Taxonomy" id="1549647"/>
    <lineage>
        <taxon>Bacteria</taxon>
        <taxon>Pseudomonadati</taxon>
        <taxon>Bacteroidota</taxon>
        <taxon>Flavobacteriia</taxon>
        <taxon>Flavobacteriales</taxon>
        <taxon>Flavobacteriaceae</taxon>
        <taxon>Aequorivita</taxon>
    </lineage>
</organism>
<dbReference type="InterPro" id="IPR037682">
    <property type="entry name" value="TonB_C"/>
</dbReference>
<dbReference type="SUPFAM" id="SSF74653">
    <property type="entry name" value="TolA/TonB C-terminal domain"/>
    <property type="match status" value="1"/>
</dbReference>
<protein>
    <submittedName>
        <fullName evidence="2">Energy transducer TonB</fullName>
    </submittedName>
</protein>
<dbReference type="EMBL" id="JAHCTB010000002">
    <property type="protein sequence ID" value="MBT0607711.1"/>
    <property type="molecule type" value="Genomic_DNA"/>
</dbReference>
<dbReference type="RefSeq" id="WP_214112566.1">
    <property type="nucleotide sequence ID" value="NZ_JAHCTB010000002.1"/>
</dbReference>
<name>A0ABS5S3C1_9FLAO</name>
<dbReference type="Pfam" id="PF03544">
    <property type="entry name" value="TonB_C"/>
    <property type="match status" value="1"/>
</dbReference>
<gene>
    <name evidence="2" type="ORF">KIV10_05910</name>
</gene>
<sequence>MKTNETMPENKRQLKKQINIKWNSRLFFQLGLIVSLLIVFFVMESTIGMTVVSAKAKASDGLEEPPMITYSIEMETPVVEPVKPEIKQPVKRQIVTTTNVVATSNQDPITEDLVPSVDVPMVQDVPVAAPAVPVAPAPSKTENITNVEFVPVYPGCEALGSNKEKIDCMSSKINTFITRNFRTSLLENLDKNEKKRIYVQFKIDAKGYVTDVKANSNNDQLKNEAQRVISKLPTMKPGKQGDKNVDVLYTVPIVFDIH</sequence>
<reference evidence="2 3" key="1">
    <citation type="submission" date="2021-05" db="EMBL/GenBank/DDBJ databases">
        <title>Aequorivita echinoideorum JCM 30378 genome.</title>
        <authorList>
            <person name="Zhang H."/>
            <person name="Li C."/>
        </authorList>
    </citation>
    <scope>NUCLEOTIDE SEQUENCE [LARGE SCALE GENOMIC DNA]</scope>
    <source>
        <strain evidence="2 3">JCM30378</strain>
    </source>
</reference>
<evidence type="ECO:0000313" key="2">
    <source>
        <dbReference type="EMBL" id="MBT0607711.1"/>
    </source>
</evidence>
<feature type="domain" description="TonB C-terminal" evidence="1">
    <location>
        <begin position="197"/>
        <end position="257"/>
    </location>
</feature>
<proteinExistence type="predicted"/>
<comment type="caution">
    <text evidence="2">The sequence shown here is derived from an EMBL/GenBank/DDBJ whole genome shotgun (WGS) entry which is preliminary data.</text>
</comment>